<dbReference type="InParanoid" id="A0A6J2RFG5"/>
<evidence type="ECO:0000256" key="1">
    <source>
        <dbReference type="PROSITE-ProRule" id="PRU00206"/>
    </source>
</evidence>
<dbReference type="FunCoup" id="A0A6J2RFG5">
    <property type="interactions" value="1070"/>
</dbReference>
<dbReference type="GO" id="GO:0035631">
    <property type="term" value="C:CD40 receptor complex"/>
    <property type="evidence" value="ECO:0007669"/>
    <property type="project" value="TreeGrafter"/>
</dbReference>
<keyword evidence="4" id="KW-1185">Reference proteome</keyword>
<feature type="domain" description="TNFR-Cys" evidence="3">
    <location>
        <begin position="86"/>
        <end position="125"/>
    </location>
</feature>
<reference evidence="5" key="1">
    <citation type="submission" date="2025-08" db="UniProtKB">
        <authorList>
            <consortium name="RefSeq"/>
        </authorList>
    </citation>
    <scope>IDENTIFICATION</scope>
</reference>
<dbReference type="PANTHER" id="PTHR46875:SF2">
    <property type="entry name" value="TUMOR NECROSIS FACTOR RECEPTOR SUPERFAMILY MEMBER 5-LIKE ISOFORM X1"/>
    <property type="match status" value="1"/>
</dbReference>
<gene>
    <name evidence="5" type="primary">LOC115021686</name>
</gene>
<dbReference type="AlphaFoldDB" id="A0A6J2RFG5"/>
<dbReference type="RefSeq" id="XP_029308142.1">
    <property type="nucleotide sequence ID" value="XM_029452282.1"/>
</dbReference>
<dbReference type="GeneID" id="115021686"/>
<proteinExistence type="predicted"/>
<feature type="disulfide bond" evidence="1">
    <location>
        <begin position="107"/>
        <end position="125"/>
    </location>
</feature>
<evidence type="ECO:0000313" key="4">
    <source>
        <dbReference type="Proteomes" id="UP000504630"/>
    </source>
</evidence>
<feature type="disulfide bond" evidence="1">
    <location>
        <begin position="128"/>
        <end position="143"/>
    </location>
</feature>
<dbReference type="OrthoDB" id="9950067at2759"/>
<dbReference type="GO" id="GO:0009897">
    <property type="term" value="C:external side of plasma membrane"/>
    <property type="evidence" value="ECO:0007669"/>
    <property type="project" value="TreeGrafter"/>
</dbReference>
<keyword evidence="2" id="KW-0472">Membrane</keyword>
<dbReference type="PROSITE" id="PS50050">
    <property type="entry name" value="TNFR_NGFR_2"/>
    <property type="match status" value="3"/>
</dbReference>
<dbReference type="Proteomes" id="UP000504630">
    <property type="component" value="Chromosome 16"/>
</dbReference>
<keyword evidence="1" id="KW-1015">Disulfide bond</keyword>
<feature type="repeat" description="TNFR-Cys" evidence="1">
    <location>
        <begin position="86"/>
        <end position="125"/>
    </location>
</feature>
<dbReference type="InterPro" id="IPR052135">
    <property type="entry name" value="TNFRSF5"/>
</dbReference>
<dbReference type="SUPFAM" id="SSF57586">
    <property type="entry name" value="TNF receptor-like"/>
    <property type="match status" value="2"/>
</dbReference>
<feature type="transmembrane region" description="Helical" evidence="2">
    <location>
        <begin position="177"/>
        <end position="200"/>
    </location>
</feature>
<keyword evidence="2" id="KW-0812">Transmembrane</keyword>
<evidence type="ECO:0000256" key="2">
    <source>
        <dbReference type="SAM" id="Phobius"/>
    </source>
</evidence>
<dbReference type="InterPro" id="IPR001368">
    <property type="entry name" value="TNFR/NGFR_Cys_rich_reg"/>
</dbReference>
<dbReference type="SMART" id="SM00208">
    <property type="entry name" value="TNFR"/>
    <property type="match status" value="4"/>
</dbReference>
<comment type="caution">
    <text evidence="1">Lacks conserved residue(s) required for the propagation of feature annotation.</text>
</comment>
<name>A0A6J2RFG5_COTGO</name>
<accession>A0A6J2RFG5</accession>
<feature type="disulfide bond" evidence="1">
    <location>
        <begin position="44"/>
        <end position="59"/>
    </location>
</feature>
<feature type="repeat" description="TNFR-Cys" evidence="1">
    <location>
        <begin position="43"/>
        <end position="85"/>
    </location>
</feature>
<feature type="domain" description="TNFR-Cys" evidence="3">
    <location>
        <begin position="127"/>
        <end position="168"/>
    </location>
</feature>
<feature type="domain" description="TNFR-Cys" evidence="3">
    <location>
        <begin position="43"/>
        <end position="85"/>
    </location>
</feature>
<keyword evidence="2" id="KW-1133">Transmembrane helix</keyword>
<sequence length="327" mass="35782">MDNLTCPNLDKYSKKDGTCCDRCAAGQYMQTECDGTKTTKCAECGRGFYTAAKNHLSRCPKCKDCSFNNNQRKVKDCTAQKDTVCECVAGFYCRNDQCEHCQQVTHCPLGKGVNVQATRTTDTICAPCEDGTYSNVTDFQSPCRTHTRCGDFGKVLKTPGTETTDAICGTSKFHCAWILPAGLWSGLVLTALVLFGIMYWRAKRKSYKAVKKETTKFLKLPFKSTEAGSSVSITMAPALFTQLELPLPLTELNGHCQESCELPLYNPDDNVVSCGTQDSVDSSLTITPLKASVSFAESTHTNGSAGFCTGKFLRTCSEPQEDEWCGT</sequence>
<evidence type="ECO:0000259" key="3">
    <source>
        <dbReference type="PROSITE" id="PS50050"/>
    </source>
</evidence>
<evidence type="ECO:0000313" key="5">
    <source>
        <dbReference type="RefSeq" id="XP_029308142.1"/>
    </source>
</evidence>
<dbReference type="Gene3D" id="2.10.50.10">
    <property type="entry name" value="Tumor Necrosis Factor Receptor, subunit A, domain 2"/>
    <property type="match status" value="2"/>
</dbReference>
<feature type="repeat" description="TNFR-Cys" evidence="1">
    <location>
        <begin position="127"/>
        <end position="168"/>
    </location>
</feature>
<dbReference type="KEGG" id="cgob:115021686"/>
<dbReference type="PANTHER" id="PTHR46875">
    <property type="entry name" value="TUMOR NECROSIS FACTOR RECEPTOR SUPERFAMILY MEMBER 5"/>
    <property type="match status" value="1"/>
</dbReference>
<dbReference type="GO" id="GO:0002768">
    <property type="term" value="P:immune response-regulating cell surface receptor signaling pathway"/>
    <property type="evidence" value="ECO:0007669"/>
    <property type="project" value="TreeGrafter"/>
</dbReference>
<protein>
    <submittedName>
        <fullName evidence="5">Tumor necrosis factor receptor superfamily member 5-like</fullName>
    </submittedName>
</protein>
<organism evidence="4 5">
    <name type="scientific">Cottoperca gobio</name>
    <name type="common">Frogmouth</name>
    <name type="synonym">Aphritis gobio</name>
    <dbReference type="NCBI Taxonomy" id="56716"/>
    <lineage>
        <taxon>Eukaryota</taxon>
        <taxon>Metazoa</taxon>
        <taxon>Chordata</taxon>
        <taxon>Craniata</taxon>
        <taxon>Vertebrata</taxon>
        <taxon>Euteleostomi</taxon>
        <taxon>Actinopterygii</taxon>
        <taxon>Neopterygii</taxon>
        <taxon>Teleostei</taxon>
        <taxon>Neoteleostei</taxon>
        <taxon>Acanthomorphata</taxon>
        <taxon>Eupercaria</taxon>
        <taxon>Perciformes</taxon>
        <taxon>Notothenioidei</taxon>
        <taxon>Bovichtidae</taxon>
        <taxon>Cottoperca</taxon>
    </lineage>
</organism>
<dbReference type="Pfam" id="PF00020">
    <property type="entry name" value="TNFR_c6"/>
    <property type="match status" value="2"/>
</dbReference>